<dbReference type="SUPFAM" id="SSF49303">
    <property type="entry name" value="beta-Galactosidase/glucuronidase domain"/>
    <property type="match status" value="1"/>
</dbReference>
<keyword evidence="1" id="KW-0378">Hydrolase</keyword>
<evidence type="ECO:0008006" key="6">
    <source>
        <dbReference type="Google" id="ProtNLM"/>
    </source>
</evidence>
<dbReference type="Pfam" id="PF02836">
    <property type="entry name" value="Glyco_hydro_2_C"/>
    <property type="match status" value="1"/>
</dbReference>
<evidence type="ECO:0000259" key="2">
    <source>
        <dbReference type="Pfam" id="PF02836"/>
    </source>
</evidence>
<dbReference type="SUPFAM" id="SSF49785">
    <property type="entry name" value="Galactose-binding domain-like"/>
    <property type="match status" value="1"/>
</dbReference>
<dbReference type="InterPro" id="IPR054593">
    <property type="entry name" value="Beta-mannosidase-like_N2"/>
</dbReference>
<dbReference type="PANTHER" id="PTHR42732:SF3">
    <property type="entry name" value="HYDROLASE"/>
    <property type="match status" value="1"/>
</dbReference>
<dbReference type="GO" id="GO:0004553">
    <property type="term" value="F:hydrolase activity, hydrolyzing O-glycosyl compounds"/>
    <property type="evidence" value="ECO:0007669"/>
    <property type="project" value="InterPro"/>
</dbReference>
<dbReference type="Gene3D" id="2.60.120.260">
    <property type="entry name" value="Galactose-binding domain-like"/>
    <property type="match status" value="1"/>
</dbReference>
<proteinExistence type="predicted"/>
<dbReference type="NCBIfam" id="NF045579">
    <property type="entry name" value="rhamnoside_JR"/>
    <property type="match status" value="1"/>
</dbReference>
<evidence type="ECO:0000259" key="3">
    <source>
        <dbReference type="Pfam" id="PF22666"/>
    </source>
</evidence>
<dbReference type="InterPro" id="IPR017853">
    <property type="entry name" value="GH"/>
</dbReference>
<evidence type="ECO:0000256" key="1">
    <source>
        <dbReference type="ARBA" id="ARBA00022801"/>
    </source>
</evidence>
<protein>
    <recommendedName>
        <fullName evidence="6">Beta-galactosidase</fullName>
    </recommendedName>
</protein>
<gene>
    <name evidence="4" type="ORF">H9741_06930</name>
</gene>
<dbReference type="EMBL" id="DXFX01000086">
    <property type="protein sequence ID" value="HIX08185.1"/>
    <property type="molecule type" value="Genomic_DNA"/>
</dbReference>
<name>A0A9D2AGN2_9FIRM</name>
<evidence type="ECO:0000313" key="4">
    <source>
        <dbReference type="EMBL" id="HIX08185.1"/>
    </source>
</evidence>
<accession>A0A9D2AGN2</accession>
<feature type="domain" description="Beta-mannosidase-like galactose-binding" evidence="3">
    <location>
        <begin position="60"/>
        <end position="140"/>
    </location>
</feature>
<dbReference type="Proteomes" id="UP000824204">
    <property type="component" value="Unassembled WGS sequence"/>
</dbReference>
<dbReference type="Pfam" id="PF22666">
    <property type="entry name" value="Glyco_hydro_2_N2"/>
    <property type="match status" value="1"/>
</dbReference>
<feature type="domain" description="Glycoside hydrolase family 2 catalytic" evidence="2">
    <location>
        <begin position="353"/>
        <end position="443"/>
    </location>
</feature>
<reference evidence="4" key="2">
    <citation type="submission" date="2021-04" db="EMBL/GenBank/DDBJ databases">
        <authorList>
            <person name="Gilroy R."/>
        </authorList>
    </citation>
    <scope>NUCLEOTIDE SEQUENCE</scope>
    <source>
        <strain evidence="4">811</strain>
    </source>
</reference>
<dbReference type="InterPro" id="IPR006103">
    <property type="entry name" value="Glyco_hydro_2_cat"/>
</dbReference>
<dbReference type="InterPro" id="IPR051913">
    <property type="entry name" value="GH2_Domain-Containing"/>
</dbReference>
<dbReference type="AlphaFoldDB" id="A0A9D2AGN2"/>
<reference evidence="4" key="1">
    <citation type="journal article" date="2021" name="PeerJ">
        <title>Extensive microbial diversity within the chicken gut microbiome revealed by metagenomics and culture.</title>
        <authorList>
            <person name="Gilroy R."/>
            <person name="Ravi A."/>
            <person name="Getino M."/>
            <person name="Pursley I."/>
            <person name="Horton D.L."/>
            <person name="Alikhan N.F."/>
            <person name="Baker D."/>
            <person name="Gharbi K."/>
            <person name="Hall N."/>
            <person name="Watson M."/>
            <person name="Adriaenssens E.M."/>
            <person name="Foster-Nyarko E."/>
            <person name="Jarju S."/>
            <person name="Secka A."/>
            <person name="Antonio M."/>
            <person name="Oren A."/>
            <person name="Chaudhuri R.R."/>
            <person name="La Ragione R."/>
            <person name="Hildebrand F."/>
            <person name="Pallen M.J."/>
        </authorList>
    </citation>
    <scope>NUCLEOTIDE SEQUENCE</scope>
    <source>
        <strain evidence="4">811</strain>
    </source>
</reference>
<dbReference type="Gene3D" id="3.20.20.80">
    <property type="entry name" value="Glycosidases"/>
    <property type="match status" value="1"/>
</dbReference>
<dbReference type="SUPFAM" id="SSF51445">
    <property type="entry name" value="(Trans)glycosidases"/>
    <property type="match status" value="1"/>
</dbReference>
<organism evidence="4 5">
    <name type="scientific">Candidatus Borkfalkia faecipullorum</name>
    <dbReference type="NCBI Taxonomy" id="2838510"/>
    <lineage>
        <taxon>Bacteria</taxon>
        <taxon>Bacillati</taxon>
        <taxon>Bacillota</taxon>
        <taxon>Clostridia</taxon>
        <taxon>Christensenellales</taxon>
        <taxon>Christensenellaceae</taxon>
        <taxon>Candidatus Borkfalkia</taxon>
    </lineage>
</organism>
<comment type="caution">
    <text evidence="4">The sequence shown here is derived from an EMBL/GenBank/DDBJ whole genome shotgun (WGS) entry which is preliminary data.</text>
</comment>
<evidence type="ECO:0000313" key="5">
    <source>
        <dbReference type="Proteomes" id="UP000824204"/>
    </source>
</evidence>
<dbReference type="InterPro" id="IPR008979">
    <property type="entry name" value="Galactose-bd-like_sf"/>
</dbReference>
<dbReference type="GO" id="GO:0005975">
    <property type="term" value="P:carbohydrate metabolic process"/>
    <property type="evidence" value="ECO:0007669"/>
    <property type="project" value="InterPro"/>
</dbReference>
<dbReference type="PANTHER" id="PTHR42732">
    <property type="entry name" value="BETA-GALACTOSIDASE"/>
    <property type="match status" value="1"/>
</dbReference>
<sequence>MNQITEKHPQPQFAREKIFFLNGEWDIVFNGREKQKIRVPYCVESELSGVGYKGFIHSCRYSRTFVLPEQMRGDRVFLCFGAVSNVANVFVNGKQAGGHRGAYTPFRMDVTDLLQEGENHVEVDVRNDLTDRNPTGKQSAKENSFGCFYTRCTGIWQSVWLESVPETHLTAVRFYPSAKQGSVKIEVRSNGCADLQAEVLFGGKIVGTYAAKLNHAASFTLPLKEKHLWEVGKGDLYEVVLRFGQDTVYSYFGLRDAEYRGLDFLLNGKSVFQRLVLDQGYYPEGVYTPASEGEFAADIQRAVELGFNGARLHQKLFDPRYLYECDKRGFLVWGEYASWGVNYFTLDSFGQFVGEWREAVERDFNHPCIVTWCPLNETWGELDDDSKQRDVRFVDGIYAVTKALDPTRPCVDVSGGMHGAKTDVADYHCYDGYDVLKDRLDKAARGEMDFLNMYLPGEGNAYSGEPQNLSEFGGVSFGGASIEQTQCVEETTAWGYTSASDEDTFVGNYERTARLILGYKNLSGFCYTQLYDIEQEQNGLYTYERRPKFSEQGMRRIREANLTKAASEE</sequence>
<dbReference type="InterPro" id="IPR036156">
    <property type="entry name" value="Beta-gal/glucu_dom_sf"/>
</dbReference>